<protein>
    <submittedName>
        <fullName evidence="1">Unannotated protein</fullName>
    </submittedName>
</protein>
<dbReference type="AlphaFoldDB" id="A0A6J6EMX4"/>
<reference evidence="1" key="1">
    <citation type="submission" date="2020-05" db="EMBL/GenBank/DDBJ databases">
        <authorList>
            <person name="Chiriac C."/>
            <person name="Salcher M."/>
            <person name="Ghai R."/>
            <person name="Kavagutti S V."/>
        </authorList>
    </citation>
    <scope>NUCLEOTIDE SEQUENCE</scope>
</reference>
<accession>A0A6J6EMX4</accession>
<sequence length="187" mass="21669">MSEKRELDEIPYPDEAFNNWGASALGVDPLLASFTSLPYQPVRPHVPFYRFVAYPDILDLRKAGYELDRFVPLFDQLEDVRYRDAVMLSSLLHYSDQALAWNARRCAEIELEVWGVLTEHGVGEVPRLLRRFLGKAFPSDTITQLTVDLTQVFFWAALAELADDLVWKYPELAWKSEYLRFPLRLIG</sequence>
<proteinExistence type="predicted"/>
<dbReference type="EMBL" id="CAEZTO010000026">
    <property type="protein sequence ID" value="CAB4576719.1"/>
    <property type="molecule type" value="Genomic_DNA"/>
</dbReference>
<organism evidence="1">
    <name type="scientific">freshwater metagenome</name>
    <dbReference type="NCBI Taxonomy" id="449393"/>
    <lineage>
        <taxon>unclassified sequences</taxon>
        <taxon>metagenomes</taxon>
        <taxon>ecological metagenomes</taxon>
    </lineage>
</organism>
<gene>
    <name evidence="1" type="ORF">UFOPK1693_01059</name>
</gene>
<name>A0A6J6EMX4_9ZZZZ</name>
<evidence type="ECO:0000313" key="1">
    <source>
        <dbReference type="EMBL" id="CAB4576719.1"/>
    </source>
</evidence>